<organism evidence="5 6">
    <name type="scientific">Rhizobium changzhiense</name>
    <dbReference type="NCBI Taxonomy" id="2692317"/>
    <lineage>
        <taxon>Bacteria</taxon>
        <taxon>Pseudomonadati</taxon>
        <taxon>Pseudomonadota</taxon>
        <taxon>Alphaproteobacteria</taxon>
        <taxon>Hyphomicrobiales</taxon>
        <taxon>Rhizobiaceae</taxon>
        <taxon>Rhizobium/Agrobacterium group</taxon>
        <taxon>Rhizobium</taxon>
    </lineage>
</organism>
<dbReference type="SUPFAM" id="SSF102546">
    <property type="entry name" value="RbsD-like"/>
    <property type="match status" value="1"/>
</dbReference>
<dbReference type="PANTHER" id="PTHR31690:SF4">
    <property type="entry name" value="FUCOSE MUTAROTASE"/>
    <property type="match status" value="1"/>
</dbReference>
<accession>A0A7Z0ZW64</accession>
<dbReference type="GO" id="GO:0006004">
    <property type="term" value="P:fucose metabolic process"/>
    <property type="evidence" value="ECO:0007669"/>
    <property type="project" value="TreeGrafter"/>
</dbReference>
<dbReference type="EMBL" id="JACGBJ010000001">
    <property type="protein sequence ID" value="MBA5800341.1"/>
    <property type="molecule type" value="Genomic_DNA"/>
</dbReference>
<evidence type="ECO:0000313" key="7">
    <source>
        <dbReference type="Proteomes" id="UP000539787"/>
    </source>
</evidence>
<dbReference type="InterPro" id="IPR050443">
    <property type="entry name" value="RbsD/FucU_mutarotase"/>
</dbReference>
<dbReference type="EMBL" id="JACCPJ010000015">
    <property type="protein sequence ID" value="NZD66173.1"/>
    <property type="molecule type" value="Genomic_DNA"/>
</dbReference>
<gene>
    <name evidence="5" type="ORF">HX900_34520</name>
    <name evidence="4" type="ORF">HX902_01615</name>
</gene>
<dbReference type="Proteomes" id="UP000539787">
    <property type="component" value="Unassembled WGS sequence"/>
</dbReference>
<dbReference type="RefSeq" id="WP_180697375.1">
    <property type="nucleotide sequence ID" value="NZ_JACCPJ010000015.1"/>
</dbReference>
<dbReference type="Gene3D" id="3.40.1650.10">
    <property type="entry name" value="RbsD-like domain"/>
    <property type="match status" value="1"/>
</dbReference>
<comment type="catalytic activity">
    <reaction evidence="1">
        <text>beta-D-ribopyranose = beta-D-ribofuranose</text>
        <dbReference type="Rhea" id="RHEA:25432"/>
        <dbReference type="ChEBI" id="CHEBI:27476"/>
        <dbReference type="ChEBI" id="CHEBI:47002"/>
        <dbReference type="EC" id="5.4.99.62"/>
    </reaction>
</comment>
<dbReference type="InterPro" id="IPR023750">
    <property type="entry name" value="RbsD-like_sf"/>
</dbReference>
<dbReference type="Pfam" id="PF05025">
    <property type="entry name" value="RbsD_FucU"/>
    <property type="match status" value="1"/>
</dbReference>
<dbReference type="InterPro" id="IPR007721">
    <property type="entry name" value="RbsD_FucU"/>
</dbReference>
<protein>
    <submittedName>
        <fullName evidence="5">Fucose-binding protein</fullName>
    </submittedName>
</protein>
<comment type="catalytic activity">
    <reaction evidence="3">
        <text>alpha-L-fucose = beta-L-fucose</text>
        <dbReference type="Rhea" id="RHEA:25580"/>
        <dbReference type="ChEBI" id="CHEBI:42548"/>
        <dbReference type="ChEBI" id="CHEBI:42589"/>
        <dbReference type="EC" id="5.1.3.29"/>
    </reaction>
</comment>
<keyword evidence="2" id="KW-0413">Isomerase</keyword>
<comment type="caution">
    <text evidence="5">The sequence shown here is derived from an EMBL/GenBank/DDBJ whole genome shotgun (WGS) entry which is preliminary data.</text>
</comment>
<evidence type="ECO:0000313" key="5">
    <source>
        <dbReference type="EMBL" id="NZD66173.1"/>
    </source>
</evidence>
<evidence type="ECO:0000313" key="6">
    <source>
        <dbReference type="Proteomes" id="UP000532162"/>
    </source>
</evidence>
<dbReference type="Proteomes" id="UP000532162">
    <property type="component" value="Unassembled WGS sequence"/>
</dbReference>
<evidence type="ECO:0000256" key="3">
    <source>
        <dbReference type="ARBA" id="ARBA00036324"/>
    </source>
</evidence>
<evidence type="ECO:0000256" key="1">
    <source>
        <dbReference type="ARBA" id="ARBA00000223"/>
    </source>
</evidence>
<evidence type="ECO:0000256" key="2">
    <source>
        <dbReference type="ARBA" id="ARBA00023235"/>
    </source>
</evidence>
<dbReference type="AlphaFoldDB" id="A0A7Z0ZW64"/>
<reference evidence="6 7" key="1">
    <citation type="submission" date="2020-07" db="EMBL/GenBank/DDBJ databases">
        <authorList>
            <person name="Sun Q."/>
        </authorList>
    </citation>
    <scope>NUCLEOTIDE SEQUENCE [LARGE SCALE GENOMIC DNA]</scope>
    <source>
        <strain evidence="5 6">WYCCWR 11290</strain>
        <strain evidence="4 7">WYCCWR 11317</strain>
    </source>
</reference>
<dbReference type="GO" id="GO:0036373">
    <property type="term" value="F:L-fucose mutarotase activity"/>
    <property type="evidence" value="ECO:0007669"/>
    <property type="project" value="UniProtKB-EC"/>
</dbReference>
<name>A0A7Z0ZW64_9HYPH</name>
<evidence type="ECO:0000313" key="4">
    <source>
        <dbReference type="EMBL" id="MBA5800341.1"/>
    </source>
</evidence>
<proteinExistence type="predicted"/>
<dbReference type="PANTHER" id="PTHR31690">
    <property type="entry name" value="FUCOSE MUTAROTASE"/>
    <property type="match status" value="1"/>
</dbReference>
<dbReference type="GO" id="GO:0042806">
    <property type="term" value="F:fucose binding"/>
    <property type="evidence" value="ECO:0007669"/>
    <property type="project" value="TreeGrafter"/>
</dbReference>
<keyword evidence="7" id="KW-1185">Reference proteome</keyword>
<dbReference type="GO" id="GO:0062193">
    <property type="term" value="F:D-ribose pyranase activity"/>
    <property type="evidence" value="ECO:0007669"/>
    <property type="project" value="UniProtKB-EC"/>
</dbReference>
<sequence length="146" mass="15998">MLKGIDPVINSELIHALMLMGHGDQLVLCDVNHPAQTIARQTTYGGLIDVSGCGLERAAEAILKLFPLDTFVDAPVKRMQVVGDPESQMPIFSTIQTVINRAEERPVKMEALERFAFYEAAKNSFAIVRTSDPGPYGCFIFSKGVV</sequence>